<name>A0A0U5EQQ5_9BACT</name>
<dbReference type="AlphaFoldDB" id="A0A0U5EQQ5"/>
<gene>
    <name evidence="5" type="ORF">PNK_0775</name>
</gene>
<evidence type="ECO:0000256" key="1">
    <source>
        <dbReference type="ARBA" id="ARBA00023125"/>
    </source>
</evidence>
<dbReference type="GO" id="GO:0003697">
    <property type="term" value="F:single-stranded DNA binding"/>
    <property type="evidence" value="ECO:0007669"/>
    <property type="project" value="InterPro"/>
</dbReference>
<dbReference type="PANTHER" id="PTHR10302:SF27">
    <property type="entry name" value="SINGLE-STRANDED DNA-BINDING PROTEIN"/>
    <property type="match status" value="1"/>
</dbReference>
<evidence type="ECO:0000256" key="2">
    <source>
        <dbReference type="PIRNR" id="PIRNR002070"/>
    </source>
</evidence>
<feature type="region of interest" description="Disordered" evidence="4">
    <location>
        <begin position="99"/>
        <end position="166"/>
    </location>
</feature>
<reference evidence="6" key="1">
    <citation type="submission" date="2015-09" db="EMBL/GenBank/DDBJ databases">
        <authorList>
            <person name="Bertelli C."/>
        </authorList>
    </citation>
    <scope>NUCLEOTIDE SEQUENCE [LARGE SCALE GENOMIC DNA]</scope>
    <source>
        <strain evidence="6">KNic</strain>
    </source>
</reference>
<evidence type="ECO:0000256" key="3">
    <source>
        <dbReference type="RuleBase" id="RU000524"/>
    </source>
</evidence>
<sequence length="166" mass="18497">MFIVNIAGRLGKDPETRFTPSGQKVTSFNIATTQRKGKEDITIWIRVTVWGDRFDKIMSYLKKGSAAIVVGKMNPPSSYTDKEGRTQISLEMTADMIEFSPFGNPDRAAEQSGQQGGYSSQEQGSYDNNQYSQQNSYNKPQQQNYGSYTNAGQGQHTTIDDDALPF</sequence>
<dbReference type="GO" id="GO:0006260">
    <property type="term" value="P:DNA replication"/>
    <property type="evidence" value="ECO:0007669"/>
    <property type="project" value="InterPro"/>
</dbReference>
<proteinExistence type="predicted"/>
<dbReference type="STRING" id="389348.PNK_0775"/>
<organism evidence="5 6">
    <name type="scientific">Candidatus Protochlamydia naegleriophila</name>
    <dbReference type="NCBI Taxonomy" id="389348"/>
    <lineage>
        <taxon>Bacteria</taxon>
        <taxon>Pseudomonadati</taxon>
        <taxon>Chlamydiota</taxon>
        <taxon>Chlamydiia</taxon>
        <taxon>Parachlamydiales</taxon>
        <taxon>Parachlamydiaceae</taxon>
        <taxon>Candidatus Protochlamydia</taxon>
    </lineage>
</organism>
<dbReference type="InterPro" id="IPR011344">
    <property type="entry name" value="ssDNA-bd"/>
</dbReference>
<dbReference type="CDD" id="cd04496">
    <property type="entry name" value="SSB_OBF"/>
    <property type="match status" value="1"/>
</dbReference>
<dbReference type="EMBL" id="LN879502">
    <property type="protein sequence ID" value="CUI16401.1"/>
    <property type="molecule type" value="Genomic_DNA"/>
</dbReference>
<dbReference type="InterPro" id="IPR012340">
    <property type="entry name" value="NA-bd_OB-fold"/>
</dbReference>
<dbReference type="SUPFAM" id="SSF50249">
    <property type="entry name" value="Nucleic acid-binding proteins"/>
    <property type="match status" value="1"/>
</dbReference>
<dbReference type="FunCoup" id="A0A0U5EQQ5">
    <property type="interactions" value="335"/>
</dbReference>
<feature type="compositionally biased region" description="Low complexity" evidence="4">
    <location>
        <begin position="110"/>
        <end position="145"/>
    </location>
</feature>
<dbReference type="PIRSF" id="PIRSF002070">
    <property type="entry name" value="SSB"/>
    <property type="match status" value="1"/>
</dbReference>
<evidence type="ECO:0000313" key="5">
    <source>
        <dbReference type="EMBL" id="CUI16401.1"/>
    </source>
</evidence>
<dbReference type="PATRIC" id="fig|389348.3.peg.850"/>
<dbReference type="InterPro" id="IPR000424">
    <property type="entry name" value="Primosome_PriB/ssb"/>
</dbReference>
<protein>
    <recommendedName>
        <fullName evidence="2 3">Single-stranded DNA-binding protein</fullName>
    </recommendedName>
</protein>
<dbReference type="Gene3D" id="2.40.50.140">
    <property type="entry name" value="Nucleic acid-binding proteins"/>
    <property type="match status" value="1"/>
</dbReference>
<keyword evidence="6" id="KW-1185">Reference proteome</keyword>
<dbReference type="PANTHER" id="PTHR10302">
    <property type="entry name" value="SINGLE-STRANDED DNA-BINDING PROTEIN"/>
    <property type="match status" value="1"/>
</dbReference>
<keyword evidence="1 2" id="KW-0238">DNA-binding</keyword>
<dbReference type="GO" id="GO:0009295">
    <property type="term" value="C:nucleoid"/>
    <property type="evidence" value="ECO:0007669"/>
    <property type="project" value="TreeGrafter"/>
</dbReference>
<dbReference type="PROSITE" id="PS50935">
    <property type="entry name" value="SSB"/>
    <property type="match status" value="1"/>
</dbReference>
<dbReference type="NCBIfam" id="NF004948">
    <property type="entry name" value="PRK06293.1"/>
    <property type="match status" value="1"/>
</dbReference>
<dbReference type="KEGG" id="pnl:PNK_0775"/>
<feature type="compositionally biased region" description="Polar residues" evidence="4">
    <location>
        <begin position="146"/>
        <end position="157"/>
    </location>
</feature>
<accession>A0A0U5EQQ5</accession>
<evidence type="ECO:0000256" key="4">
    <source>
        <dbReference type="SAM" id="MobiDB-lite"/>
    </source>
</evidence>
<evidence type="ECO:0000313" key="6">
    <source>
        <dbReference type="Proteomes" id="UP000069902"/>
    </source>
</evidence>
<dbReference type="RefSeq" id="WP_059060411.1">
    <property type="nucleotide sequence ID" value="NZ_LN879502.1"/>
</dbReference>
<dbReference type="Proteomes" id="UP000069902">
    <property type="component" value="Chromosome cPNK"/>
</dbReference>
<dbReference type="InParanoid" id="A0A0U5EQQ5"/>
<dbReference type="NCBIfam" id="TIGR00621">
    <property type="entry name" value="ssb"/>
    <property type="match status" value="1"/>
</dbReference>
<dbReference type="Pfam" id="PF00436">
    <property type="entry name" value="SSB"/>
    <property type="match status" value="1"/>
</dbReference>